<dbReference type="EMBL" id="ASRX01000016">
    <property type="protein sequence ID" value="EYF06356.1"/>
    <property type="molecule type" value="Genomic_DNA"/>
</dbReference>
<dbReference type="Proteomes" id="UP000019678">
    <property type="component" value="Unassembled WGS sequence"/>
</dbReference>
<protein>
    <submittedName>
        <fullName evidence="1">Uncharacterized protein</fullName>
    </submittedName>
</protein>
<name>A0A017TCK0_9BACT</name>
<keyword evidence="2" id="KW-1185">Reference proteome</keyword>
<accession>A0A017TCK0</accession>
<proteinExistence type="predicted"/>
<gene>
    <name evidence="1" type="ORF">CAP_1886</name>
</gene>
<dbReference type="STRING" id="1192034.CAP_1886"/>
<dbReference type="RefSeq" id="WP_052374854.1">
    <property type="nucleotide sequence ID" value="NZ_ASRX01000016.1"/>
</dbReference>
<reference evidence="1 2" key="1">
    <citation type="submission" date="2013-05" db="EMBL/GenBank/DDBJ databases">
        <title>Genome assembly of Chondromyces apiculatus DSM 436.</title>
        <authorList>
            <person name="Sharma G."/>
            <person name="Khatri I."/>
            <person name="Kaur C."/>
            <person name="Mayilraj S."/>
            <person name="Subramanian S."/>
        </authorList>
    </citation>
    <scope>NUCLEOTIDE SEQUENCE [LARGE SCALE GENOMIC DNA]</scope>
    <source>
        <strain evidence="1 2">DSM 436</strain>
    </source>
</reference>
<organism evidence="1 2">
    <name type="scientific">Chondromyces apiculatus DSM 436</name>
    <dbReference type="NCBI Taxonomy" id="1192034"/>
    <lineage>
        <taxon>Bacteria</taxon>
        <taxon>Pseudomonadati</taxon>
        <taxon>Myxococcota</taxon>
        <taxon>Polyangia</taxon>
        <taxon>Polyangiales</taxon>
        <taxon>Polyangiaceae</taxon>
        <taxon>Chondromyces</taxon>
    </lineage>
</organism>
<dbReference type="OrthoDB" id="5519462at2"/>
<comment type="caution">
    <text evidence="1">The sequence shown here is derived from an EMBL/GenBank/DDBJ whole genome shotgun (WGS) entry which is preliminary data.</text>
</comment>
<sequence>MREVEQEIDLEGLLVALTLAPATFSRNRFFDLYTHPAARRVHRRAKLLRHVMKQLGTAADLQQVSLHPRAEGGGVLAYEIPTLGLRRTVTMDPLELVVLRFAMNRSALPTSQRTDDPGAAPVEEPARSSVAPEVLAVLSPEPSDKHLIEAALSRLLPDACYAETI</sequence>
<evidence type="ECO:0000313" key="2">
    <source>
        <dbReference type="Proteomes" id="UP000019678"/>
    </source>
</evidence>
<dbReference type="AlphaFoldDB" id="A0A017TCK0"/>
<evidence type="ECO:0000313" key="1">
    <source>
        <dbReference type="EMBL" id="EYF06356.1"/>
    </source>
</evidence>